<organism evidence="1 2">
    <name type="scientific">Plakobranchus ocellatus</name>
    <dbReference type="NCBI Taxonomy" id="259542"/>
    <lineage>
        <taxon>Eukaryota</taxon>
        <taxon>Metazoa</taxon>
        <taxon>Spiralia</taxon>
        <taxon>Lophotrochozoa</taxon>
        <taxon>Mollusca</taxon>
        <taxon>Gastropoda</taxon>
        <taxon>Heterobranchia</taxon>
        <taxon>Euthyneura</taxon>
        <taxon>Panpulmonata</taxon>
        <taxon>Sacoglossa</taxon>
        <taxon>Placobranchoidea</taxon>
        <taxon>Plakobranchidae</taxon>
        <taxon>Plakobranchus</taxon>
    </lineage>
</organism>
<accession>A0AAV4BEM2</accession>
<evidence type="ECO:0000313" key="1">
    <source>
        <dbReference type="EMBL" id="GFO17628.1"/>
    </source>
</evidence>
<sequence>MSSPFKSRPNNSCAHQYNSSSMHFFFLYASETAELQKGLEILHIRCYRHILGDTYWTASNEQVQHNITHEEMVWSCKEIFWPCKDSKLDRYQPVPRNISGTRVFSFDSEK</sequence>
<dbReference type="AlphaFoldDB" id="A0AAV4BEM2"/>
<reference evidence="1 2" key="1">
    <citation type="journal article" date="2021" name="Elife">
        <title>Chloroplast acquisition without the gene transfer in kleptoplastic sea slugs, Plakobranchus ocellatus.</title>
        <authorList>
            <person name="Maeda T."/>
            <person name="Takahashi S."/>
            <person name="Yoshida T."/>
            <person name="Shimamura S."/>
            <person name="Takaki Y."/>
            <person name="Nagai Y."/>
            <person name="Toyoda A."/>
            <person name="Suzuki Y."/>
            <person name="Arimoto A."/>
            <person name="Ishii H."/>
            <person name="Satoh N."/>
            <person name="Nishiyama T."/>
            <person name="Hasebe M."/>
            <person name="Maruyama T."/>
            <person name="Minagawa J."/>
            <person name="Obokata J."/>
            <person name="Shigenobu S."/>
        </authorList>
    </citation>
    <scope>NUCLEOTIDE SEQUENCE [LARGE SCALE GENOMIC DNA]</scope>
</reference>
<name>A0AAV4BEM2_9GAST</name>
<evidence type="ECO:0000313" key="2">
    <source>
        <dbReference type="Proteomes" id="UP000735302"/>
    </source>
</evidence>
<keyword evidence="2" id="KW-1185">Reference proteome</keyword>
<proteinExistence type="predicted"/>
<dbReference type="Proteomes" id="UP000735302">
    <property type="component" value="Unassembled WGS sequence"/>
</dbReference>
<comment type="caution">
    <text evidence="1">The sequence shown here is derived from an EMBL/GenBank/DDBJ whole genome shotgun (WGS) entry which is preliminary data.</text>
</comment>
<protein>
    <submittedName>
        <fullName evidence="1">Uncharacterized protein</fullName>
    </submittedName>
</protein>
<gene>
    <name evidence="1" type="ORF">PoB_004413300</name>
</gene>
<dbReference type="EMBL" id="BLXT01004836">
    <property type="protein sequence ID" value="GFO17628.1"/>
    <property type="molecule type" value="Genomic_DNA"/>
</dbReference>